<name>A0A6D2IFR3_9BRAS</name>
<organism evidence="2 3">
    <name type="scientific">Microthlaspi erraticum</name>
    <dbReference type="NCBI Taxonomy" id="1685480"/>
    <lineage>
        <taxon>Eukaryota</taxon>
        <taxon>Viridiplantae</taxon>
        <taxon>Streptophyta</taxon>
        <taxon>Embryophyta</taxon>
        <taxon>Tracheophyta</taxon>
        <taxon>Spermatophyta</taxon>
        <taxon>Magnoliopsida</taxon>
        <taxon>eudicotyledons</taxon>
        <taxon>Gunneridae</taxon>
        <taxon>Pentapetalae</taxon>
        <taxon>rosids</taxon>
        <taxon>malvids</taxon>
        <taxon>Brassicales</taxon>
        <taxon>Brassicaceae</taxon>
        <taxon>Coluteocarpeae</taxon>
        <taxon>Microthlaspi</taxon>
    </lineage>
</organism>
<keyword evidence="3" id="KW-1185">Reference proteome</keyword>
<dbReference type="Proteomes" id="UP000467841">
    <property type="component" value="Unassembled WGS sequence"/>
</dbReference>
<proteinExistence type="predicted"/>
<sequence>MSTKLDLNLIVCSVQSGPRVRYPFTTSDLCTCRIRDRKREDLIPRSIPPLCTHQPRPAEVRRRQDRSSRQIRLQLGRTVPHCTSYQAGSLSARRQPRQHVRMPMELNGPAQVP</sequence>
<dbReference type="EMBL" id="CACVBM020000832">
    <property type="protein sequence ID" value="CAA7023846.1"/>
    <property type="molecule type" value="Genomic_DNA"/>
</dbReference>
<accession>A0A6D2IFR3</accession>
<dbReference type="AlphaFoldDB" id="A0A6D2IFR3"/>
<protein>
    <submittedName>
        <fullName evidence="2">Uncharacterized protein</fullName>
    </submittedName>
</protein>
<comment type="caution">
    <text evidence="2">The sequence shown here is derived from an EMBL/GenBank/DDBJ whole genome shotgun (WGS) entry which is preliminary data.</text>
</comment>
<reference evidence="2" key="1">
    <citation type="submission" date="2020-01" db="EMBL/GenBank/DDBJ databases">
        <authorList>
            <person name="Mishra B."/>
        </authorList>
    </citation>
    <scope>NUCLEOTIDE SEQUENCE [LARGE SCALE GENOMIC DNA]</scope>
</reference>
<feature type="compositionally biased region" description="Basic and acidic residues" evidence="1">
    <location>
        <begin position="56"/>
        <end position="68"/>
    </location>
</feature>
<evidence type="ECO:0000313" key="2">
    <source>
        <dbReference type="EMBL" id="CAA7023846.1"/>
    </source>
</evidence>
<feature type="region of interest" description="Disordered" evidence="1">
    <location>
        <begin position="45"/>
        <end position="113"/>
    </location>
</feature>
<gene>
    <name evidence="2" type="ORF">MERR_LOCUS11081</name>
</gene>
<evidence type="ECO:0000313" key="3">
    <source>
        <dbReference type="Proteomes" id="UP000467841"/>
    </source>
</evidence>
<evidence type="ECO:0000256" key="1">
    <source>
        <dbReference type="SAM" id="MobiDB-lite"/>
    </source>
</evidence>